<reference evidence="9" key="1">
    <citation type="submission" date="2021-03" db="EMBL/GenBank/DDBJ databases">
        <title>Genomic Encyclopedia of Type Strains, Phase IV (KMG-IV): sequencing the most valuable type-strain genomes for metagenomic binning, comparative biology and taxonomic classification.</title>
        <authorList>
            <person name="Goeker M."/>
        </authorList>
    </citation>
    <scope>NUCLEOTIDE SEQUENCE</scope>
    <source>
        <strain evidence="9">DSM 107338</strain>
    </source>
</reference>
<proteinExistence type="inferred from homology"/>
<dbReference type="InterPro" id="IPR020930">
    <property type="entry name" value="Ribosomal_uL5_bac-type"/>
</dbReference>
<organism evidence="9 10">
    <name type="scientific">Oceanobacillus polygoni</name>
    <dbReference type="NCBI Taxonomy" id="1235259"/>
    <lineage>
        <taxon>Bacteria</taxon>
        <taxon>Bacillati</taxon>
        <taxon>Bacillota</taxon>
        <taxon>Bacilli</taxon>
        <taxon>Bacillales</taxon>
        <taxon>Bacillaceae</taxon>
        <taxon>Oceanobacillus</taxon>
    </lineage>
</organism>
<evidence type="ECO:0000256" key="5">
    <source>
        <dbReference type="HAMAP-Rule" id="MF_01334"/>
    </source>
</evidence>
<dbReference type="Proteomes" id="UP001138793">
    <property type="component" value="Unassembled WGS sequence"/>
</dbReference>
<evidence type="ECO:0000256" key="6">
    <source>
        <dbReference type="SAM" id="MobiDB-lite"/>
    </source>
</evidence>
<accession>A0A9X0YUY9</accession>
<dbReference type="Gene3D" id="2.40.240.10">
    <property type="entry name" value="Ribosomal Protein L25, Chain P"/>
    <property type="match status" value="1"/>
</dbReference>
<dbReference type="AlphaFoldDB" id="A0A9X0YUY9"/>
<dbReference type="Pfam" id="PF14693">
    <property type="entry name" value="Ribosomal_TL5_C"/>
    <property type="match status" value="1"/>
</dbReference>
<dbReference type="NCBIfam" id="NF004133">
    <property type="entry name" value="PRK05618.2-4"/>
    <property type="match status" value="1"/>
</dbReference>
<evidence type="ECO:0000256" key="1">
    <source>
        <dbReference type="ARBA" id="ARBA00022730"/>
    </source>
</evidence>
<evidence type="ECO:0000256" key="3">
    <source>
        <dbReference type="ARBA" id="ARBA00022980"/>
    </source>
</evidence>
<dbReference type="Pfam" id="PF01386">
    <property type="entry name" value="Ribosomal_L25p"/>
    <property type="match status" value="1"/>
</dbReference>
<sequence>MAVKLKAAKRESLKKSANKAVRLSGRVPAVVYGKDKDSKNVAVDSIELLKTVRDEGRNAIISLDIENDSSVDVMLHEYQMDPIKDELIHVDFYVVNMAEEMDVAVAIRLEGEAQGSKDGGVLQQPLYEVQVRAKPGDIPEEIAVDVSSLGLGEGLTVGDLKATGNFEIIEDPETTVVTIVAPDTMEDIEQASDENAEPELVGAEKKDSKEA</sequence>
<keyword evidence="10" id="KW-1185">Reference proteome</keyword>
<keyword evidence="1 5" id="KW-0699">rRNA-binding</keyword>
<dbReference type="InterPro" id="IPR011035">
    <property type="entry name" value="Ribosomal_bL25/Gln-tRNA_synth"/>
</dbReference>
<dbReference type="SUPFAM" id="SSF50715">
    <property type="entry name" value="Ribosomal protein L25-like"/>
    <property type="match status" value="1"/>
</dbReference>
<comment type="similarity">
    <text evidence="5">Belongs to the bacterial ribosomal protein bL25 family. CTC subfamily.</text>
</comment>
<evidence type="ECO:0000313" key="9">
    <source>
        <dbReference type="EMBL" id="MBP2078531.1"/>
    </source>
</evidence>
<feature type="compositionally biased region" description="Acidic residues" evidence="6">
    <location>
        <begin position="184"/>
        <end position="197"/>
    </location>
</feature>
<dbReference type="CDD" id="cd00495">
    <property type="entry name" value="Ribosomal_L25_TL5_CTC"/>
    <property type="match status" value="1"/>
</dbReference>
<name>A0A9X0YUY9_9BACI</name>
<feature type="domain" description="Large ribosomal subunit protein bL25 L25" evidence="7">
    <location>
        <begin position="5"/>
        <end position="92"/>
    </location>
</feature>
<keyword evidence="3 5" id="KW-0689">Ribosomal protein</keyword>
<dbReference type="Gene3D" id="2.170.120.20">
    <property type="entry name" value="Ribosomal protein L25, beta domain"/>
    <property type="match status" value="1"/>
</dbReference>
<dbReference type="GO" id="GO:0022625">
    <property type="term" value="C:cytosolic large ribosomal subunit"/>
    <property type="evidence" value="ECO:0007669"/>
    <property type="project" value="TreeGrafter"/>
</dbReference>
<evidence type="ECO:0000259" key="8">
    <source>
        <dbReference type="Pfam" id="PF14693"/>
    </source>
</evidence>
<dbReference type="InterPro" id="IPR029751">
    <property type="entry name" value="Ribosomal_L25_dom"/>
</dbReference>
<dbReference type="RefSeq" id="WP_149475795.1">
    <property type="nucleotide sequence ID" value="NZ_JAGGMB010000009.1"/>
</dbReference>
<dbReference type="OrthoDB" id="9790002at2"/>
<evidence type="ECO:0000256" key="4">
    <source>
        <dbReference type="ARBA" id="ARBA00023274"/>
    </source>
</evidence>
<evidence type="ECO:0000256" key="2">
    <source>
        <dbReference type="ARBA" id="ARBA00022884"/>
    </source>
</evidence>
<keyword evidence="4 5" id="KW-0687">Ribonucleoprotein</keyword>
<dbReference type="GO" id="GO:0003735">
    <property type="term" value="F:structural constituent of ribosome"/>
    <property type="evidence" value="ECO:0007669"/>
    <property type="project" value="InterPro"/>
</dbReference>
<feature type="domain" description="Large ribosomal subunit protein bL25 beta" evidence="8">
    <location>
        <begin position="101"/>
        <end position="182"/>
    </location>
</feature>
<dbReference type="EMBL" id="JAGGMB010000009">
    <property type="protein sequence ID" value="MBP2078531.1"/>
    <property type="molecule type" value="Genomic_DNA"/>
</dbReference>
<dbReference type="InterPro" id="IPR020057">
    <property type="entry name" value="Ribosomal_bL25_b-dom"/>
</dbReference>
<evidence type="ECO:0000313" key="10">
    <source>
        <dbReference type="Proteomes" id="UP001138793"/>
    </source>
</evidence>
<comment type="subunit">
    <text evidence="5">Part of the 50S ribosomal subunit; part of the 5S rRNA/L5/L18/L25 subcomplex. Contacts the 5S rRNA. Binds to the 5S rRNA independently of L5 and L18.</text>
</comment>
<evidence type="ECO:0000259" key="7">
    <source>
        <dbReference type="Pfam" id="PF01386"/>
    </source>
</evidence>
<keyword evidence="2 5" id="KW-0694">RNA-binding</keyword>
<dbReference type="PANTHER" id="PTHR33284">
    <property type="entry name" value="RIBOSOMAL PROTEIN L25/GLN-TRNA SYNTHETASE, ANTI-CODON-BINDING DOMAIN-CONTAINING PROTEIN"/>
    <property type="match status" value="1"/>
</dbReference>
<dbReference type="HAMAP" id="MF_01334">
    <property type="entry name" value="Ribosomal_bL25_CTC"/>
    <property type="match status" value="1"/>
</dbReference>
<protein>
    <recommendedName>
        <fullName evidence="5">Large ribosomal subunit protein bL25</fullName>
    </recommendedName>
    <alternativeName>
        <fullName evidence="5">General stress protein CTC</fullName>
    </alternativeName>
</protein>
<feature type="region of interest" description="Disordered" evidence="6">
    <location>
        <begin position="184"/>
        <end position="211"/>
    </location>
</feature>
<dbReference type="GO" id="GO:0006412">
    <property type="term" value="P:translation"/>
    <property type="evidence" value="ECO:0007669"/>
    <property type="project" value="UniProtKB-UniRule"/>
</dbReference>
<dbReference type="InterPro" id="IPR020056">
    <property type="entry name" value="Rbsml_bL25/Gln-tRNA_synth_N"/>
</dbReference>
<dbReference type="PANTHER" id="PTHR33284:SF1">
    <property type="entry name" value="RIBOSOMAL PROTEIN L25_GLN-TRNA SYNTHETASE, ANTI-CODON-BINDING DOMAIN-CONTAINING PROTEIN"/>
    <property type="match status" value="1"/>
</dbReference>
<feature type="compositionally biased region" description="Basic and acidic residues" evidence="6">
    <location>
        <begin position="202"/>
        <end position="211"/>
    </location>
</feature>
<comment type="function">
    <text evidence="5">This is one of the proteins that binds to the 5S RNA in the ribosome where it forms part of the central protuberance.</text>
</comment>
<gene>
    <name evidence="5" type="primary">rplY</name>
    <name evidence="5" type="synonym">ctc</name>
    <name evidence="9" type="ORF">J2Z64_002795</name>
</gene>
<dbReference type="InterPro" id="IPR001021">
    <property type="entry name" value="Ribosomal_bL25_long"/>
</dbReference>
<dbReference type="InterPro" id="IPR037121">
    <property type="entry name" value="Ribosomal_bL25_C"/>
</dbReference>
<comment type="caution">
    <text evidence="9">The sequence shown here is derived from an EMBL/GenBank/DDBJ whole genome shotgun (WGS) entry which is preliminary data.</text>
</comment>
<dbReference type="NCBIfam" id="TIGR00731">
    <property type="entry name" value="bL25_bact_ctc"/>
    <property type="match status" value="1"/>
</dbReference>
<dbReference type="GO" id="GO:0008097">
    <property type="term" value="F:5S rRNA binding"/>
    <property type="evidence" value="ECO:0007669"/>
    <property type="project" value="InterPro"/>
</dbReference>